<accession>A0A3E0UEG7</accession>
<dbReference type="InterPro" id="IPR007485">
    <property type="entry name" value="LPS_assembly_LptE"/>
</dbReference>
<comment type="subunit">
    <text evidence="6">Component of the lipopolysaccharide transport and assembly complex. Interacts with LptD.</text>
</comment>
<organism evidence="7 8">
    <name type="scientific">Thalassotalea euphylliae</name>
    <dbReference type="NCBI Taxonomy" id="1655234"/>
    <lineage>
        <taxon>Bacteria</taxon>
        <taxon>Pseudomonadati</taxon>
        <taxon>Pseudomonadota</taxon>
        <taxon>Gammaproteobacteria</taxon>
        <taxon>Alteromonadales</taxon>
        <taxon>Colwelliaceae</taxon>
        <taxon>Thalassotalea</taxon>
    </lineage>
</organism>
<keyword evidence="2 6" id="KW-0472">Membrane</keyword>
<evidence type="ECO:0000256" key="4">
    <source>
        <dbReference type="ARBA" id="ARBA00023237"/>
    </source>
</evidence>
<dbReference type="Gene3D" id="3.30.160.150">
    <property type="entry name" value="Lipoprotein like domain"/>
    <property type="match status" value="1"/>
</dbReference>
<name>A0A3E0UEG7_9GAMM</name>
<dbReference type="Pfam" id="PF04390">
    <property type="entry name" value="LptE"/>
    <property type="match status" value="1"/>
</dbReference>
<dbReference type="PANTHER" id="PTHR38098:SF1">
    <property type="entry name" value="LPS-ASSEMBLY LIPOPROTEIN LPTE"/>
    <property type="match status" value="1"/>
</dbReference>
<sequence length="166" mass="19137">MKLSSRKISLIVVLSILLSACGFRLRGDFLLAPELQTLYVSSVDKHGELTRLVKQHLTLNQVNIVSTPRAELPELRILKDELNRRTLSLFPNGQVAEYEIIYTVNYQLQMANQEPQRFSFELYSDYQDDPDRTLAKSRELALLLKEMRQLAADRILREMASIQVNS</sequence>
<dbReference type="AlphaFoldDB" id="A0A3E0UEG7"/>
<keyword evidence="4 6" id="KW-0998">Cell outer membrane</keyword>
<comment type="similarity">
    <text evidence="6">Belongs to the LptE lipoprotein family.</text>
</comment>
<dbReference type="HAMAP" id="MF_01186">
    <property type="entry name" value="LPS_assembly_LptE"/>
    <property type="match status" value="1"/>
</dbReference>
<dbReference type="GO" id="GO:0009279">
    <property type="term" value="C:cell outer membrane"/>
    <property type="evidence" value="ECO:0007669"/>
    <property type="project" value="UniProtKB-SubCell"/>
</dbReference>
<evidence type="ECO:0000313" key="7">
    <source>
        <dbReference type="EMBL" id="REL34957.1"/>
    </source>
</evidence>
<evidence type="ECO:0000256" key="3">
    <source>
        <dbReference type="ARBA" id="ARBA00023139"/>
    </source>
</evidence>
<evidence type="ECO:0000313" key="8">
    <source>
        <dbReference type="Proteomes" id="UP000256999"/>
    </source>
</evidence>
<dbReference type="OrthoDB" id="5801564at2"/>
<dbReference type="GO" id="GO:1990351">
    <property type="term" value="C:transporter complex"/>
    <property type="evidence" value="ECO:0007669"/>
    <property type="project" value="TreeGrafter"/>
</dbReference>
<evidence type="ECO:0000256" key="2">
    <source>
        <dbReference type="ARBA" id="ARBA00023136"/>
    </source>
</evidence>
<proteinExistence type="inferred from homology"/>
<gene>
    <name evidence="6" type="primary">lptE</name>
    <name evidence="7" type="ORF">DXX92_06015</name>
</gene>
<dbReference type="EMBL" id="QUOV01000001">
    <property type="protein sequence ID" value="REL34957.1"/>
    <property type="molecule type" value="Genomic_DNA"/>
</dbReference>
<dbReference type="RefSeq" id="WP_115999631.1">
    <property type="nucleotide sequence ID" value="NZ_QUOV01000001.1"/>
</dbReference>
<comment type="caution">
    <text evidence="7">The sequence shown here is derived from an EMBL/GenBank/DDBJ whole genome shotgun (WGS) entry which is preliminary data.</text>
</comment>
<dbReference type="GO" id="GO:0001530">
    <property type="term" value="F:lipopolysaccharide binding"/>
    <property type="evidence" value="ECO:0007669"/>
    <property type="project" value="TreeGrafter"/>
</dbReference>
<dbReference type="PROSITE" id="PS51257">
    <property type="entry name" value="PROKAR_LIPOPROTEIN"/>
    <property type="match status" value="1"/>
</dbReference>
<protein>
    <recommendedName>
        <fullName evidence="6">LPS-assembly lipoprotein LptE</fullName>
    </recommendedName>
</protein>
<comment type="subcellular location">
    <subcellularLocation>
        <location evidence="6">Cell outer membrane</location>
        <topology evidence="6">Lipid-anchor</topology>
    </subcellularLocation>
</comment>
<dbReference type="GO" id="GO:0043165">
    <property type="term" value="P:Gram-negative-bacterium-type cell outer membrane assembly"/>
    <property type="evidence" value="ECO:0007669"/>
    <property type="project" value="UniProtKB-UniRule"/>
</dbReference>
<keyword evidence="1 6" id="KW-0732">Signal</keyword>
<evidence type="ECO:0000256" key="1">
    <source>
        <dbReference type="ARBA" id="ARBA00022729"/>
    </source>
</evidence>
<dbReference type="GO" id="GO:0015920">
    <property type="term" value="P:lipopolysaccharide transport"/>
    <property type="evidence" value="ECO:0007669"/>
    <property type="project" value="TreeGrafter"/>
</dbReference>
<dbReference type="PANTHER" id="PTHR38098">
    <property type="entry name" value="LPS-ASSEMBLY LIPOPROTEIN LPTE"/>
    <property type="match status" value="1"/>
</dbReference>
<evidence type="ECO:0000256" key="5">
    <source>
        <dbReference type="ARBA" id="ARBA00023288"/>
    </source>
</evidence>
<keyword evidence="5 6" id="KW-0449">Lipoprotein</keyword>
<keyword evidence="3 6" id="KW-0564">Palmitate</keyword>
<evidence type="ECO:0000256" key="6">
    <source>
        <dbReference type="HAMAP-Rule" id="MF_01186"/>
    </source>
</evidence>
<dbReference type="Proteomes" id="UP000256999">
    <property type="component" value="Unassembled WGS sequence"/>
</dbReference>
<reference evidence="7 8" key="1">
    <citation type="submission" date="2018-08" db="EMBL/GenBank/DDBJ databases">
        <title>Thalassotalea euphylliae genome.</title>
        <authorList>
            <person name="Summers S."/>
            <person name="Rice S.A."/>
            <person name="Freckelton M.L."/>
            <person name="Nedved B.T."/>
            <person name="Hadfield M.G."/>
        </authorList>
    </citation>
    <scope>NUCLEOTIDE SEQUENCE [LARGE SCALE GENOMIC DNA]</scope>
    <source>
        <strain evidence="7 8">H2</strain>
    </source>
</reference>
<comment type="function">
    <text evidence="6">Together with LptD, is involved in the assembly of lipopolysaccharide (LPS) at the surface of the outer membrane. Required for the proper assembly of LptD. Binds LPS and may serve as the LPS recognition site at the outer membrane.</text>
</comment>